<dbReference type="CDD" id="cd16917">
    <property type="entry name" value="HATPase_UhpB-NarQ-NarX-like"/>
    <property type="match status" value="1"/>
</dbReference>
<keyword evidence="7" id="KW-0472">Membrane</keyword>
<dbReference type="SUPFAM" id="SSF48452">
    <property type="entry name" value="TPR-like"/>
    <property type="match status" value="1"/>
</dbReference>
<dbReference type="InterPro" id="IPR036890">
    <property type="entry name" value="HATPase_C_sf"/>
</dbReference>
<reference evidence="8 9" key="1">
    <citation type="submission" date="2018-07" db="EMBL/GenBank/DDBJ databases">
        <title>Genomic Encyclopedia of Type Strains, Phase III (KMG-III): the genomes of soil and plant-associated and newly described type strains.</title>
        <authorList>
            <person name="Whitman W."/>
        </authorList>
    </citation>
    <scope>NUCLEOTIDE SEQUENCE [LARGE SCALE GENOMIC DNA]</scope>
    <source>
        <strain evidence="8 9">CECT 7958</strain>
    </source>
</reference>
<dbReference type="SUPFAM" id="SSF55874">
    <property type="entry name" value="ATPase domain of HSP90 chaperone/DNA topoisomerase II/histidine kinase"/>
    <property type="match status" value="1"/>
</dbReference>
<keyword evidence="3" id="KW-0808">Transferase</keyword>
<dbReference type="GO" id="GO:0004673">
    <property type="term" value="F:protein histidine kinase activity"/>
    <property type="evidence" value="ECO:0007669"/>
    <property type="project" value="UniProtKB-EC"/>
</dbReference>
<keyword evidence="4" id="KW-0418">Kinase</keyword>
<accession>A0A368ZDQ9</accession>
<keyword evidence="6" id="KW-0802">TPR repeat</keyword>
<dbReference type="InterPro" id="IPR011990">
    <property type="entry name" value="TPR-like_helical_dom_sf"/>
</dbReference>
<dbReference type="PANTHER" id="PTHR24421:SF10">
    <property type="entry name" value="NITRATE_NITRITE SENSOR PROTEIN NARQ"/>
    <property type="match status" value="1"/>
</dbReference>
<evidence type="ECO:0000256" key="1">
    <source>
        <dbReference type="ARBA" id="ARBA00000085"/>
    </source>
</evidence>
<dbReference type="PANTHER" id="PTHR24421">
    <property type="entry name" value="NITRATE/NITRITE SENSOR PROTEIN NARX-RELATED"/>
    <property type="match status" value="1"/>
</dbReference>
<feature type="repeat" description="TPR" evidence="6">
    <location>
        <begin position="119"/>
        <end position="152"/>
    </location>
</feature>
<dbReference type="AlphaFoldDB" id="A0A368ZDQ9"/>
<evidence type="ECO:0000256" key="3">
    <source>
        <dbReference type="ARBA" id="ARBA00022679"/>
    </source>
</evidence>
<keyword evidence="9" id="KW-1185">Reference proteome</keyword>
<dbReference type="Gene3D" id="1.25.40.10">
    <property type="entry name" value="Tetratricopeptide repeat domain"/>
    <property type="match status" value="2"/>
</dbReference>
<comment type="catalytic activity">
    <reaction evidence="1">
        <text>ATP + protein L-histidine = ADP + protein N-phospho-L-histidine.</text>
        <dbReference type="EC" id="2.7.13.3"/>
    </reaction>
</comment>
<gene>
    <name evidence="8" type="ORF">DFQ08_103156</name>
</gene>
<dbReference type="InterPro" id="IPR019734">
    <property type="entry name" value="TPR_rpt"/>
</dbReference>
<evidence type="ECO:0000313" key="9">
    <source>
        <dbReference type="Proteomes" id="UP000253436"/>
    </source>
</evidence>
<sequence length="555" mass="63454">MNVTIKRPYLFCIIYCIIVVQTLHFVQGQTKKDSLAYYSHIALSPQSPNDLDKAYQFFTAHYSKAKKENKKILILNDLYYLSSLNHKKGAYEASENHALAAIKILDSSPSSDYNTQLRKSLYTLLGILYYEQRNNPKALELYDRVLEITTNARDSAVVYNNISNIYKRDEDYENTKAQLVKAYALIPRLKDTLTIARIEDNLGFVYALLNNRKKDLPLMKSALNYRELAKDTLSLYTSHSHLAQYYYDVDSLQKASHHALKAKEFAAHINSPMYKHDALGMLTKLSSDTHAKAYKKLNDSLTKADKERASKDAFMKYDNAEFKRKALESQLKEAQQRTQSIIAIIVAASIALIAVLIYFILKSKHKKEKLQQVYDAESRISKQIHDEVANDVFQFMTKLESEALSNEHLIDELQDIYSKTRDISKEYSFIEGEGVFADTIKDLVLSFSDTSVRVLDKGRSDIAWETFSKMKRTTVYKVLQELLINMKKHSQASIAVLTFAKDGRKTIITYSDNGVGSDLNKSNGLQNVENRIESLNGSITFETERNKGFKTKIVI</sequence>
<protein>
    <recommendedName>
        <fullName evidence="2">histidine kinase</fullName>
        <ecNumber evidence="2">2.7.13.3</ecNumber>
    </recommendedName>
</protein>
<organism evidence="8 9">
    <name type="scientific">Winogradskyella arenosi</name>
    <dbReference type="NCBI Taxonomy" id="533325"/>
    <lineage>
        <taxon>Bacteria</taxon>
        <taxon>Pseudomonadati</taxon>
        <taxon>Bacteroidota</taxon>
        <taxon>Flavobacteriia</taxon>
        <taxon>Flavobacteriales</taxon>
        <taxon>Flavobacteriaceae</taxon>
        <taxon>Winogradskyella</taxon>
    </lineage>
</organism>
<proteinExistence type="predicted"/>
<dbReference type="Proteomes" id="UP000253436">
    <property type="component" value="Unassembled WGS sequence"/>
</dbReference>
<dbReference type="Gene3D" id="3.30.565.10">
    <property type="entry name" value="Histidine kinase-like ATPase, C-terminal domain"/>
    <property type="match status" value="1"/>
</dbReference>
<dbReference type="GO" id="GO:0000160">
    <property type="term" value="P:phosphorelay signal transduction system"/>
    <property type="evidence" value="ECO:0007669"/>
    <property type="project" value="UniProtKB-KW"/>
</dbReference>
<dbReference type="EC" id="2.7.13.3" evidence="2"/>
<feature type="transmembrane region" description="Helical" evidence="7">
    <location>
        <begin position="341"/>
        <end position="361"/>
    </location>
</feature>
<keyword evidence="7" id="KW-1133">Transmembrane helix</keyword>
<name>A0A368ZDQ9_9FLAO</name>
<evidence type="ECO:0000256" key="4">
    <source>
        <dbReference type="ARBA" id="ARBA00022777"/>
    </source>
</evidence>
<comment type="caution">
    <text evidence="8">The sequence shown here is derived from an EMBL/GenBank/DDBJ whole genome shotgun (WGS) entry which is preliminary data.</text>
</comment>
<keyword evidence="7" id="KW-0812">Transmembrane</keyword>
<dbReference type="InterPro" id="IPR050482">
    <property type="entry name" value="Sensor_HK_TwoCompSys"/>
</dbReference>
<evidence type="ECO:0000313" key="8">
    <source>
        <dbReference type="EMBL" id="RCW91328.1"/>
    </source>
</evidence>
<dbReference type="EMBL" id="QPJO01000003">
    <property type="protein sequence ID" value="RCW91328.1"/>
    <property type="molecule type" value="Genomic_DNA"/>
</dbReference>
<evidence type="ECO:0000256" key="2">
    <source>
        <dbReference type="ARBA" id="ARBA00012438"/>
    </source>
</evidence>
<evidence type="ECO:0000256" key="7">
    <source>
        <dbReference type="SAM" id="Phobius"/>
    </source>
</evidence>
<evidence type="ECO:0000256" key="5">
    <source>
        <dbReference type="ARBA" id="ARBA00023012"/>
    </source>
</evidence>
<dbReference type="PROSITE" id="PS50005">
    <property type="entry name" value="TPR"/>
    <property type="match status" value="1"/>
</dbReference>
<keyword evidence="5" id="KW-0902">Two-component regulatory system</keyword>
<evidence type="ECO:0000256" key="6">
    <source>
        <dbReference type="PROSITE-ProRule" id="PRU00339"/>
    </source>
</evidence>